<dbReference type="EMBL" id="ML208279">
    <property type="protein sequence ID" value="TFK73049.1"/>
    <property type="molecule type" value="Genomic_DNA"/>
</dbReference>
<protein>
    <submittedName>
        <fullName evidence="1">Hydrophobin-251</fullName>
    </submittedName>
</protein>
<evidence type="ECO:0000313" key="1">
    <source>
        <dbReference type="EMBL" id="TFK73049.1"/>
    </source>
</evidence>
<evidence type="ECO:0000313" key="2">
    <source>
        <dbReference type="Proteomes" id="UP000308600"/>
    </source>
</evidence>
<gene>
    <name evidence="1" type="ORF">BDN72DRAFT_729795</name>
</gene>
<proteinExistence type="predicted"/>
<reference evidence="1 2" key="1">
    <citation type="journal article" date="2019" name="Nat. Ecol. Evol.">
        <title>Megaphylogeny resolves global patterns of mushroom evolution.</title>
        <authorList>
            <person name="Varga T."/>
            <person name="Krizsan K."/>
            <person name="Foldi C."/>
            <person name="Dima B."/>
            <person name="Sanchez-Garcia M."/>
            <person name="Sanchez-Ramirez S."/>
            <person name="Szollosi G.J."/>
            <person name="Szarkandi J.G."/>
            <person name="Papp V."/>
            <person name="Albert L."/>
            <person name="Andreopoulos W."/>
            <person name="Angelini C."/>
            <person name="Antonin V."/>
            <person name="Barry K.W."/>
            <person name="Bougher N.L."/>
            <person name="Buchanan P."/>
            <person name="Buyck B."/>
            <person name="Bense V."/>
            <person name="Catcheside P."/>
            <person name="Chovatia M."/>
            <person name="Cooper J."/>
            <person name="Damon W."/>
            <person name="Desjardin D."/>
            <person name="Finy P."/>
            <person name="Geml J."/>
            <person name="Haridas S."/>
            <person name="Hughes K."/>
            <person name="Justo A."/>
            <person name="Karasinski D."/>
            <person name="Kautmanova I."/>
            <person name="Kiss B."/>
            <person name="Kocsube S."/>
            <person name="Kotiranta H."/>
            <person name="LaButti K.M."/>
            <person name="Lechner B.E."/>
            <person name="Liimatainen K."/>
            <person name="Lipzen A."/>
            <person name="Lukacs Z."/>
            <person name="Mihaltcheva S."/>
            <person name="Morgado L.N."/>
            <person name="Niskanen T."/>
            <person name="Noordeloos M.E."/>
            <person name="Ohm R.A."/>
            <person name="Ortiz-Santana B."/>
            <person name="Ovrebo C."/>
            <person name="Racz N."/>
            <person name="Riley R."/>
            <person name="Savchenko A."/>
            <person name="Shiryaev A."/>
            <person name="Soop K."/>
            <person name="Spirin V."/>
            <person name="Szebenyi C."/>
            <person name="Tomsovsky M."/>
            <person name="Tulloss R.E."/>
            <person name="Uehling J."/>
            <person name="Grigoriev I.V."/>
            <person name="Vagvolgyi C."/>
            <person name="Papp T."/>
            <person name="Martin F.M."/>
            <person name="Miettinen O."/>
            <person name="Hibbett D.S."/>
            <person name="Nagy L.G."/>
        </authorList>
    </citation>
    <scope>NUCLEOTIDE SEQUENCE [LARGE SCALE GENOMIC DNA]</scope>
    <source>
        <strain evidence="1 2">NL-1719</strain>
    </source>
</reference>
<sequence>IAIAVPTPGGGGSGTSISTSQCDVGEVQCCNSVQEASDSGIQSLTGLLGVALGGITGQVGLSCSPITALGVAGNSCSAQPVCCTNNQFNGLVNLGCSPVNLNL</sequence>
<accession>A0ACD3B602</accession>
<organism evidence="1 2">
    <name type="scientific">Pluteus cervinus</name>
    <dbReference type="NCBI Taxonomy" id="181527"/>
    <lineage>
        <taxon>Eukaryota</taxon>
        <taxon>Fungi</taxon>
        <taxon>Dikarya</taxon>
        <taxon>Basidiomycota</taxon>
        <taxon>Agaricomycotina</taxon>
        <taxon>Agaricomycetes</taxon>
        <taxon>Agaricomycetidae</taxon>
        <taxon>Agaricales</taxon>
        <taxon>Pluteineae</taxon>
        <taxon>Pluteaceae</taxon>
        <taxon>Pluteus</taxon>
    </lineage>
</organism>
<dbReference type="Proteomes" id="UP000308600">
    <property type="component" value="Unassembled WGS sequence"/>
</dbReference>
<feature type="non-terminal residue" evidence="1">
    <location>
        <position position="1"/>
    </location>
</feature>
<name>A0ACD3B602_9AGAR</name>
<keyword evidence="2" id="KW-1185">Reference proteome</keyword>
<feature type="non-terminal residue" evidence="1">
    <location>
        <position position="103"/>
    </location>
</feature>